<organism evidence="11 12">
    <name type="scientific">Hibiscus syriacus</name>
    <name type="common">Rose of Sharon</name>
    <dbReference type="NCBI Taxonomy" id="106335"/>
    <lineage>
        <taxon>Eukaryota</taxon>
        <taxon>Viridiplantae</taxon>
        <taxon>Streptophyta</taxon>
        <taxon>Embryophyta</taxon>
        <taxon>Tracheophyta</taxon>
        <taxon>Spermatophyta</taxon>
        <taxon>Magnoliopsida</taxon>
        <taxon>eudicotyledons</taxon>
        <taxon>Gunneridae</taxon>
        <taxon>Pentapetalae</taxon>
        <taxon>rosids</taxon>
        <taxon>malvids</taxon>
        <taxon>Malvales</taxon>
        <taxon>Malvaceae</taxon>
        <taxon>Malvoideae</taxon>
        <taxon>Hibiscus</taxon>
    </lineage>
</organism>
<dbReference type="InterPro" id="IPR045032">
    <property type="entry name" value="PEL"/>
</dbReference>
<dbReference type="Proteomes" id="UP000436088">
    <property type="component" value="Unassembled WGS sequence"/>
</dbReference>
<dbReference type="PRINTS" id="PR00807">
    <property type="entry name" value="AMBALLERGEN"/>
</dbReference>
<keyword evidence="6" id="KW-0732">Signal</keyword>
<proteinExistence type="inferred from homology"/>
<evidence type="ECO:0000256" key="8">
    <source>
        <dbReference type="ARBA" id="ARBA00023239"/>
    </source>
</evidence>
<protein>
    <recommendedName>
        <fullName evidence="4 9">Pectate lyase</fullName>
        <ecNumber evidence="4 9">4.2.2.2</ecNumber>
    </recommendedName>
</protein>
<evidence type="ECO:0000256" key="1">
    <source>
        <dbReference type="ARBA" id="ARBA00000695"/>
    </source>
</evidence>
<evidence type="ECO:0000256" key="6">
    <source>
        <dbReference type="ARBA" id="ARBA00022729"/>
    </source>
</evidence>
<evidence type="ECO:0000259" key="10">
    <source>
        <dbReference type="SMART" id="SM00656"/>
    </source>
</evidence>
<dbReference type="PANTHER" id="PTHR31683:SF130">
    <property type="entry name" value="PECTATE LYASE 1-RELATED"/>
    <property type="match status" value="1"/>
</dbReference>
<comment type="catalytic activity">
    <reaction evidence="1 9">
        <text>Eliminative cleavage of (1-&gt;4)-alpha-D-galacturonan to give oligosaccharides with 4-deoxy-alpha-D-galact-4-enuronosyl groups at their non-reducing ends.</text>
        <dbReference type="EC" id="4.2.2.2"/>
    </reaction>
</comment>
<dbReference type="EMBL" id="VEPZ02000444">
    <property type="protein sequence ID" value="KAE8724899.1"/>
    <property type="molecule type" value="Genomic_DNA"/>
</dbReference>
<keyword evidence="8 9" id="KW-0456">Lyase</keyword>
<dbReference type="GO" id="GO:0046872">
    <property type="term" value="F:metal ion binding"/>
    <property type="evidence" value="ECO:0007669"/>
    <property type="project" value="UniProtKB-KW"/>
</dbReference>
<comment type="cofactor">
    <cofactor evidence="9">
        <name>Ca(2+)</name>
        <dbReference type="ChEBI" id="CHEBI:29108"/>
    </cofactor>
    <text evidence="9">Binds 1 Ca(2+) ion. Required for its activity.</text>
</comment>
<dbReference type="GO" id="GO:0030570">
    <property type="term" value="F:pectate lyase activity"/>
    <property type="evidence" value="ECO:0007669"/>
    <property type="project" value="UniProtKB-EC"/>
</dbReference>
<dbReference type="InterPro" id="IPR002022">
    <property type="entry name" value="Pec_lyase"/>
</dbReference>
<comment type="similarity">
    <text evidence="3 9">Belongs to the polysaccharide lyase 1 family.</text>
</comment>
<evidence type="ECO:0000256" key="2">
    <source>
        <dbReference type="ARBA" id="ARBA00005220"/>
    </source>
</evidence>
<evidence type="ECO:0000256" key="4">
    <source>
        <dbReference type="ARBA" id="ARBA00012272"/>
    </source>
</evidence>
<evidence type="ECO:0000256" key="7">
    <source>
        <dbReference type="ARBA" id="ARBA00022837"/>
    </source>
</evidence>
<dbReference type="EC" id="4.2.2.2" evidence="4 9"/>
<dbReference type="PANTHER" id="PTHR31683">
    <property type="entry name" value="PECTATE LYASE 18-RELATED"/>
    <property type="match status" value="1"/>
</dbReference>
<dbReference type="GO" id="GO:0045490">
    <property type="term" value="P:pectin catabolic process"/>
    <property type="evidence" value="ECO:0007669"/>
    <property type="project" value="UniProtKB-UniPathway"/>
</dbReference>
<dbReference type="InterPro" id="IPR018082">
    <property type="entry name" value="AmbAllergen"/>
</dbReference>
<keyword evidence="7 9" id="KW-0106">Calcium</keyword>
<dbReference type="SMART" id="SM00656">
    <property type="entry name" value="Amb_all"/>
    <property type="match status" value="1"/>
</dbReference>
<name>A0A6A3CCL6_HIBSY</name>
<reference evidence="11" key="1">
    <citation type="submission" date="2019-09" db="EMBL/GenBank/DDBJ databases">
        <title>Draft genome information of white flower Hibiscus syriacus.</title>
        <authorList>
            <person name="Kim Y.-M."/>
        </authorList>
    </citation>
    <scope>NUCLEOTIDE SEQUENCE [LARGE SCALE GENOMIC DNA]</scope>
    <source>
        <strain evidence="11">YM2019G1</strain>
    </source>
</reference>
<dbReference type="Gene3D" id="2.160.20.10">
    <property type="entry name" value="Single-stranded right-handed beta-helix, Pectin lyase-like"/>
    <property type="match status" value="2"/>
</dbReference>
<dbReference type="AlphaFoldDB" id="A0A6A3CCL6"/>
<evidence type="ECO:0000313" key="11">
    <source>
        <dbReference type="EMBL" id="KAE8724899.1"/>
    </source>
</evidence>
<keyword evidence="12" id="KW-1185">Reference proteome</keyword>
<evidence type="ECO:0000256" key="9">
    <source>
        <dbReference type="RuleBase" id="RU361123"/>
    </source>
</evidence>
<dbReference type="UniPathway" id="UPA00545">
    <property type="reaction ID" value="UER00824"/>
</dbReference>
<dbReference type="InterPro" id="IPR012334">
    <property type="entry name" value="Pectin_lyas_fold"/>
</dbReference>
<evidence type="ECO:0000256" key="5">
    <source>
        <dbReference type="ARBA" id="ARBA00022723"/>
    </source>
</evidence>
<comment type="caution">
    <text evidence="11">The sequence shown here is derived from an EMBL/GenBank/DDBJ whole genome shotgun (WGS) entry which is preliminary data.</text>
</comment>
<evidence type="ECO:0000256" key="3">
    <source>
        <dbReference type="ARBA" id="ARBA00010980"/>
    </source>
</evidence>
<dbReference type="SUPFAM" id="SSF51126">
    <property type="entry name" value="Pectin lyase-like"/>
    <property type="match status" value="1"/>
</dbReference>
<gene>
    <name evidence="11" type="ORF">F3Y22_tig00009426pilonHSYRG00009</name>
</gene>
<sequence length="271" mass="29602">MNSFKTIDGRGANVHIANGACITIQFVTNVIIHGLHIHDCKPTGNAMVRSSPSHFGWRTMLTAMQSPFRCRHGYFHVVNNDYIHWEMYAIGGSANPTINSQGNSYAAPTNPFAKEAMEELELEIRRRFASQWAYFTPPGAGASASYARASGLGAKPSPWLDPSLQVPMHFVVEEADNARALRLKMTRWLVIFLVLVSLCSLCVRSENPPRRVGFPLQLLLLVAVGSEVAVEAEEEVAVEAVVVEEEEKGAVEVMATALEAEAVADMMAAAC</sequence>
<evidence type="ECO:0000313" key="12">
    <source>
        <dbReference type="Proteomes" id="UP000436088"/>
    </source>
</evidence>
<feature type="domain" description="Pectate lyase" evidence="10">
    <location>
        <begin position="1"/>
        <end position="111"/>
    </location>
</feature>
<dbReference type="InterPro" id="IPR011050">
    <property type="entry name" value="Pectin_lyase_fold/virulence"/>
</dbReference>
<comment type="pathway">
    <text evidence="2 9">Glycan metabolism; pectin degradation; 2-dehydro-3-deoxy-D-gluconate from pectin: step 2/5.</text>
</comment>
<keyword evidence="5 9" id="KW-0479">Metal-binding</keyword>
<accession>A0A6A3CCL6</accession>